<dbReference type="PROSITE" id="PS50887">
    <property type="entry name" value="GGDEF"/>
    <property type="match status" value="1"/>
</dbReference>
<dbReference type="Gene3D" id="3.30.70.270">
    <property type="match status" value="1"/>
</dbReference>
<dbReference type="InterPro" id="IPR029787">
    <property type="entry name" value="Nucleotide_cyclase"/>
</dbReference>
<reference evidence="3 4" key="2">
    <citation type="submission" date="2017-10" db="EMBL/GenBank/DDBJ databases">
        <authorList>
            <person name="Banno H."/>
            <person name="Chua N.-H."/>
        </authorList>
    </citation>
    <scope>NUCLEOTIDE SEQUENCE [LARGE SCALE GENOMIC DNA]</scope>
    <source>
        <strain evidence="3 4">JK623</strain>
    </source>
</reference>
<evidence type="ECO:0000313" key="3">
    <source>
        <dbReference type="EMBL" id="PHU38381.1"/>
    </source>
</evidence>
<dbReference type="GO" id="GO:0052621">
    <property type="term" value="F:diguanylate cyclase activity"/>
    <property type="evidence" value="ECO:0007669"/>
    <property type="project" value="TreeGrafter"/>
</dbReference>
<dbReference type="PANTHER" id="PTHR45138">
    <property type="entry name" value="REGULATORY COMPONENTS OF SENSORY TRANSDUCTION SYSTEM"/>
    <property type="match status" value="1"/>
</dbReference>
<dbReference type="InterPro" id="IPR050469">
    <property type="entry name" value="Diguanylate_Cyclase"/>
</dbReference>
<dbReference type="SMART" id="SM00267">
    <property type="entry name" value="GGDEF"/>
    <property type="match status" value="1"/>
</dbReference>
<dbReference type="RefSeq" id="WP_099385616.1">
    <property type="nucleotide sequence ID" value="NZ_JANSWH010000052.1"/>
</dbReference>
<dbReference type="NCBIfam" id="TIGR00254">
    <property type="entry name" value="GGDEF"/>
    <property type="match status" value="1"/>
</dbReference>
<dbReference type="CDD" id="cd01949">
    <property type="entry name" value="GGDEF"/>
    <property type="match status" value="1"/>
</dbReference>
<gene>
    <name evidence="3" type="ORF">CSX02_03230</name>
</gene>
<dbReference type="AlphaFoldDB" id="A0A2G3E5A0"/>
<reference evidence="3 4" key="1">
    <citation type="submission" date="2017-10" db="EMBL/GenBank/DDBJ databases">
        <title>Resolving the taxonomy of Roseburia spp., Eubacterium rectale and Agathobacter spp. through phylogenomic analysis.</title>
        <authorList>
            <person name="Sheridan P.O."/>
            <person name="Walker A.W."/>
            <person name="Duncan S.H."/>
            <person name="Scott K.P."/>
            <person name="Toole P.W.O."/>
            <person name="Luis P."/>
            <person name="Flint H.J."/>
        </authorList>
    </citation>
    <scope>NUCLEOTIDE SEQUENCE [LARGE SCALE GENOMIC DNA]</scope>
    <source>
        <strain evidence="3 4">JK623</strain>
    </source>
</reference>
<dbReference type="SUPFAM" id="SSF55073">
    <property type="entry name" value="Nucleotide cyclase"/>
    <property type="match status" value="1"/>
</dbReference>
<feature type="transmembrane region" description="Helical" evidence="1">
    <location>
        <begin position="168"/>
        <end position="187"/>
    </location>
</feature>
<feature type="transmembrane region" description="Helical" evidence="1">
    <location>
        <begin position="6"/>
        <end position="24"/>
    </location>
</feature>
<dbReference type="Proteomes" id="UP000224563">
    <property type="component" value="Unassembled WGS sequence"/>
</dbReference>
<proteinExistence type="predicted"/>
<feature type="transmembrane region" description="Helical" evidence="1">
    <location>
        <begin position="99"/>
        <end position="118"/>
    </location>
</feature>
<name>A0A2G3E5A0_9FIRM</name>
<dbReference type="Pfam" id="PF00990">
    <property type="entry name" value="GGDEF"/>
    <property type="match status" value="1"/>
</dbReference>
<feature type="domain" description="GGDEF" evidence="2">
    <location>
        <begin position="237"/>
        <end position="361"/>
    </location>
</feature>
<keyword evidence="1" id="KW-1133">Transmembrane helix</keyword>
<protein>
    <recommendedName>
        <fullName evidence="2">GGDEF domain-containing protein</fullName>
    </recommendedName>
</protein>
<organism evidence="3 4">
    <name type="scientific">Agathobacter ruminis</name>
    <dbReference type="NCBI Taxonomy" id="1712665"/>
    <lineage>
        <taxon>Bacteria</taxon>
        <taxon>Bacillati</taxon>
        <taxon>Bacillota</taxon>
        <taxon>Clostridia</taxon>
        <taxon>Lachnospirales</taxon>
        <taxon>Lachnospiraceae</taxon>
        <taxon>Agathobacter</taxon>
    </lineage>
</organism>
<dbReference type="InterPro" id="IPR043128">
    <property type="entry name" value="Rev_trsase/Diguanyl_cyclase"/>
</dbReference>
<dbReference type="PANTHER" id="PTHR45138:SF9">
    <property type="entry name" value="DIGUANYLATE CYCLASE DGCM-RELATED"/>
    <property type="match status" value="1"/>
</dbReference>
<comment type="caution">
    <text evidence="3">The sequence shown here is derived from an EMBL/GenBank/DDBJ whole genome shotgun (WGS) entry which is preliminary data.</text>
</comment>
<keyword evidence="1" id="KW-0812">Transmembrane</keyword>
<sequence length="361" mass="41875">MDSAKIFANHFIMLAELVGLWSMLDMGVHIKRKTVRTMKSIILLIGLEAILWSVEKWTQSFETLSIARPILTSTIYLLYPIIMLVVIHLTKIADRYVRWLSIPVIISAPILYTSQWTHLIFWMTEDNLYHSVGNPLKYYSYYLVAIYLLIFLFLLLKYNQKISRRDRMSILWCIAIAVLGVMIMVIADMDVDYSTLFASVLVLYYLFIYTKTAKADTLTGLLNRQCYYADEQRERDRITCVVSVDMNDLKKINDSQGHEAGDLALMTVSTCLSKGMGRKKHVYRIGGDEFAIFYLYWDEDDVRTDIATMQKLLSKTDYVCAFGYQMVEDGMELREAMREADRKMYLNKSELKGTTAPKPEQ</sequence>
<evidence type="ECO:0000256" key="1">
    <source>
        <dbReference type="SAM" id="Phobius"/>
    </source>
</evidence>
<feature type="transmembrane region" description="Helical" evidence="1">
    <location>
        <begin position="193"/>
        <end position="210"/>
    </location>
</feature>
<feature type="transmembrane region" description="Helical" evidence="1">
    <location>
        <begin position="66"/>
        <end position="87"/>
    </location>
</feature>
<evidence type="ECO:0000313" key="4">
    <source>
        <dbReference type="Proteomes" id="UP000224563"/>
    </source>
</evidence>
<dbReference type="EMBL" id="PDYG01000010">
    <property type="protein sequence ID" value="PHU38381.1"/>
    <property type="molecule type" value="Genomic_DNA"/>
</dbReference>
<dbReference type="InterPro" id="IPR000160">
    <property type="entry name" value="GGDEF_dom"/>
</dbReference>
<keyword evidence="4" id="KW-1185">Reference proteome</keyword>
<keyword evidence="1" id="KW-0472">Membrane</keyword>
<accession>A0A2G3E5A0</accession>
<feature type="transmembrane region" description="Helical" evidence="1">
    <location>
        <begin position="138"/>
        <end position="156"/>
    </location>
</feature>
<evidence type="ECO:0000259" key="2">
    <source>
        <dbReference type="PROSITE" id="PS50887"/>
    </source>
</evidence>